<sequence>LGKKTGIDLLGEASGFLPDPTEKEKRTKTPWRLGDTYNVSIGQGDLLMTPVQLINYIALIANNGKNYRPFINKEKGEQVLIDLSSLLPEIKEVQKGMVDAVEKSYGTAYSLSGLPFSIAAKTGTAQIQANHTINAIFVGYAPVENPQIAVLILIENAKEGSINTLPIAKDVLLWYYNNRIEL</sequence>
<dbReference type="EMBL" id="PEVH01000035">
    <property type="protein sequence ID" value="PIU99176.1"/>
    <property type="molecule type" value="Genomic_DNA"/>
</dbReference>
<dbReference type="Proteomes" id="UP000230131">
    <property type="component" value="Unassembled WGS sequence"/>
</dbReference>
<dbReference type="InterPro" id="IPR001460">
    <property type="entry name" value="PCN-bd_Tpept"/>
</dbReference>
<evidence type="ECO:0000259" key="1">
    <source>
        <dbReference type="Pfam" id="PF00905"/>
    </source>
</evidence>
<dbReference type="Gene3D" id="3.40.710.10">
    <property type="entry name" value="DD-peptidase/beta-lactamase superfamily"/>
    <property type="match status" value="1"/>
</dbReference>
<gene>
    <name evidence="2" type="ORF">COS59_01130</name>
</gene>
<dbReference type="GO" id="GO:0071555">
    <property type="term" value="P:cell wall organization"/>
    <property type="evidence" value="ECO:0007669"/>
    <property type="project" value="TreeGrafter"/>
</dbReference>
<reference evidence="3" key="1">
    <citation type="submission" date="2017-09" db="EMBL/GenBank/DDBJ databases">
        <title>Depth-based differentiation of microbial function through sediment-hosted aquifers and enrichment of novel symbionts in the deep terrestrial subsurface.</title>
        <authorList>
            <person name="Probst A.J."/>
            <person name="Ladd B."/>
            <person name="Jarett J.K."/>
            <person name="Geller-Mcgrath D.E."/>
            <person name="Sieber C.M.K."/>
            <person name="Emerson J.B."/>
            <person name="Anantharaman K."/>
            <person name="Thomas B.C."/>
            <person name="Malmstrom R."/>
            <person name="Stieglmeier M."/>
            <person name="Klingl A."/>
            <person name="Woyke T."/>
            <person name="Ryan C.M."/>
            <person name="Banfield J.F."/>
        </authorList>
    </citation>
    <scope>NUCLEOTIDE SEQUENCE [LARGE SCALE GENOMIC DNA]</scope>
</reference>
<dbReference type="AlphaFoldDB" id="A0A2M7B7U6"/>
<name>A0A2M7B7U6_9BACT</name>
<accession>A0A2M7B7U6</accession>
<dbReference type="Pfam" id="PF00905">
    <property type="entry name" value="Transpeptidase"/>
    <property type="match status" value="1"/>
</dbReference>
<feature type="domain" description="Penicillin-binding protein transpeptidase" evidence="1">
    <location>
        <begin position="1"/>
        <end position="172"/>
    </location>
</feature>
<evidence type="ECO:0000313" key="2">
    <source>
        <dbReference type="EMBL" id="PIU99176.1"/>
    </source>
</evidence>
<dbReference type="SUPFAM" id="SSF56601">
    <property type="entry name" value="beta-lactamase/transpeptidase-like"/>
    <property type="match status" value="1"/>
</dbReference>
<comment type="caution">
    <text evidence="2">The sequence shown here is derived from an EMBL/GenBank/DDBJ whole genome shotgun (WGS) entry which is preliminary data.</text>
</comment>
<dbReference type="PANTHER" id="PTHR30627">
    <property type="entry name" value="PEPTIDOGLYCAN D,D-TRANSPEPTIDASE"/>
    <property type="match status" value="1"/>
</dbReference>
<dbReference type="GO" id="GO:0008658">
    <property type="term" value="F:penicillin binding"/>
    <property type="evidence" value="ECO:0007669"/>
    <property type="project" value="InterPro"/>
</dbReference>
<feature type="non-terminal residue" evidence="2">
    <location>
        <position position="1"/>
    </location>
</feature>
<protein>
    <submittedName>
        <fullName evidence="2">Penicillin-binding protein 2</fullName>
    </submittedName>
</protein>
<dbReference type="InterPro" id="IPR050515">
    <property type="entry name" value="Beta-lactam/transpept"/>
</dbReference>
<organism evidence="2 3">
    <name type="scientific">Candidatus Wolfebacteria bacterium CG03_land_8_20_14_0_80_36_15</name>
    <dbReference type="NCBI Taxonomy" id="1975067"/>
    <lineage>
        <taxon>Bacteria</taxon>
        <taxon>Candidatus Wolfeibacteriota</taxon>
    </lineage>
</organism>
<dbReference type="GO" id="GO:0071972">
    <property type="term" value="F:peptidoglycan L,D-transpeptidase activity"/>
    <property type="evidence" value="ECO:0007669"/>
    <property type="project" value="TreeGrafter"/>
</dbReference>
<dbReference type="GO" id="GO:0005886">
    <property type="term" value="C:plasma membrane"/>
    <property type="evidence" value="ECO:0007669"/>
    <property type="project" value="TreeGrafter"/>
</dbReference>
<proteinExistence type="predicted"/>
<dbReference type="PANTHER" id="PTHR30627:SF2">
    <property type="entry name" value="PEPTIDOGLYCAN D,D-TRANSPEPTIDASE MRDA"/>
    <property type="match status" value="1"/>
</dbReference>
<dbReference type="InterPro" id="IPR012338">
    <property type="entry name" value="Beta-lactam/transpept-like"/>
</dbReference>
<evidence type="ECO:0000313" key="3">
    <source>
        <dbReference type="Proteomes" id="UP000230131"/>
    </source>
</evidence>